<organism evidence="2 3">
    <name type="scientific">Pseudobutyrivibrio ruminis</name>
    <dbReference type="NCBI Taxonomy" id="46206"/>
    <lineage>
        <taxon>Bacteria</taxon>
        <taxon>Bacillati</taxon>
        <taxon>Bacillota</taxon>
        <taxon>Clostridia</taxon>
        <taxon>Lachnospirales</taxon>
        <taxon>Lachnospiraceae</taxon>
        <taxon>Pseudobutyrivibrio</taxon>
    </lineage>
</organism>
<dbReference type="Proteomes" id="UP000225889">
    <property type="component" value="Unassembled WGS sequence"/>
</dbReference>
<proteinExistence type="predicted"/>
<keyword evidence="1" id="KW-0812">Transmembrane</keyword>
<feature type="transmembrane region" description="Helical" evidence="1">
    <location>
        <begin position="120"/>
        <end position="141"/>
    </location>
</feature>
<feature type="transmembrane region" description="Helical" evidence="1">
    <location>
        <begin position="89"/>
        <end position="114"/>
    </location>
</feature>
<evidence type="ECO:0008006" key="4">
    <source>
        <dbReference type="Google" id="ProtNLM"/>
    </source>
</evidence>
<accession>A0A2G3DRN1</accession>
<feature type="transmembrane region" description="Helical" evidence="1">
    <location>
        <begin position="189"/>
        <end position="209"/>
    </location>
</feature>
<comment type="caution">
    <text evidence="2">The sequence shown here is derived from an EMBL/GenBank/DDBJ whole genome shotgun (WGS) entry which is preliminary data.</text>
</comment>
<keyword evidence="1" id="KW-0472">Membrane</keyword>
<reference evidence="2 3" key="1">
    <citation type="submission" date="2017-10" db="EMBL/GenBank/DDBJ databases">
        <title>Resolving the taxonomy of Roseburia spp., Eubacterium rectale and Agathobacter spp. through phylogenomic analysis.</title>
        <authorList>
            <person name="Sheridan P.O."/>
            <person name="Walker A.W."/>
            <person name="Duncan S.H."/>
            <person name="Scott K.P."/>
            <person name="Toole P.W.O."/>
            <person name="Luis P."/>
            <person name="Flint H.J."/>
        </authorList>
    </citation>
    <scope>NUCLEOTIDE SEQUENCE [LARGE SCALE GENOMIC DNA]</scope>
    <source>
        <strain evidence="2 3">JK626</strain>
    </source>
</reference>
<evidence type="ECO:0000313" key="2">
    <source>
        <dbReference type="EMBL" id="PHU33689.1"/>
    </source>
</evidence>
<reference evidence="2 3" key="2">
    <citation type="submission" date="2017-10" db="EMBL/GenBank/DDBJ databases">
        <authorList>
            <person name="Banno H."/>
            <person name="Chua N.-H."/>
        </authorList>
    </citation>
    <scope>NUCLEOTIDE SEQUENCE [LARGE SCALE GENOMIC DNA]</scope>
    <source>
        <strain evidence="2 3">JK626</strain>
    </source>
</reference>
<evidence type="ECO:0000256" key="1">
    <source>
        <dbReference type="SAM" id="Phobius"/>
    </source>
</evidence>
<dbReference type="EMBL" id="PDYF01000083">
    <property type="protein sequence ID" value="PHU33689.1"/>
    <property type="molecule type" value="Genomic_DNA"/>
</dbReference>
<feature type="transmembrane region" description="Helical" evidence="1">
    <location>
        <begin position="18"/>
        <end position="36"/>
    </location>
</feature>
<protein>
    <recommendedName>
        <fullName evidence="4">ABC-2 family transporter protein</fullName>
    </recommendedName>
</protein>
<dbReference type="AlphaFoldDB" id="A0A2G3DRN1"/>
<name>A0A2G3DRN1_9FIRM</name>
<feature type="transmembrane region" description="Helical" evidence="1">
    <location>
        <begin position="150"/>
        <end position="169"/>
    </location>
</feature>
<dbReference type="RefSeq" id="WP_099392828.1">
    <property type="nucleotide sequence ID" value="NZ_PDYF01000083.1"/>
</dbReference>
<sequence length="215" mass="23789">MSLAARSLTYYLKTSVQYIGYSIAISALIFVEFLFIHSGEVDAFGISFRMAVSILALFIAMLNPMYALYSPNWYDGNVLSMGGRRKDIFWGSIVKEILFILMGLIIVSVIYSIYGTPEMIPIAVYLMFGSLPFTGLARIIGHKIRKNGRIAVIAIAIVAGLSAAAASMISNSRLYEFDFLPEGGVSMLLYILIALGIYAVLQIFIYRLCSKAMVR</sequence>
<feature type="transmembrane region" description="Helical" evidence="1">
    <location>
        <begin position="48"/>
        <end position="69"/>
    </location>
</feature>
<keyword evidence="1" id="KW-1133">Transmembrane helix</keyword>
<evidence type="ECO:0000313" key="3">
    <source>
        <dbReference type="Proteomes" id="UP000225889"/>
    </source>
</evidence>
<gene>
    <name evidence="2" type="ORF">CSX01_14235</name>
</gene>